<dbReference type="SUPFAM" id="SSF47672">
    <property type="entry name" value="Transferrin receptor-like dimerisation domain"/>
    <property type="match status" value="1"/>
</dbReference>
<evidence type="ECO:0000313" key="5">
    <source>
        <dbReference type="EMBL" id="KZO93188.1"/>
    </source>
</evidence>
<evidence type="ECO:0000259" key="3">
    <source>
        <dbReference type="Pfam" id="PF04253"/>
    </source>
</evidence>
<dbReference type="Gene3D" id="3.40.630.10">
    <property type="entry name" value="Zn peptidases"/>
    <property type="match status" value="2"/>
</dbReference>
<dbReference type="CDD" id="cd02121">
    <property type="entry name" value="PA_GCPII_like"/>
    <property type="match status" value="1"/>
</dbReference>
<dbReference type="GO" id="GO:0004180">
    <property type="term" value="F:carboxypeptidase activity"/>
    <property type="evidence" value="ECO:0007669"/>
    <property type="project" value="TreeGrafter"/>
</dbReference>
<dbReference type="PANTHER" id="PTHR10404">
    <property type="entry name" value="N-ACETYLATED-ALPHA-LINKED ACIDIC DIPEPTIDASE"/>
    <property type="match status" value="1"/>
</dbReference>
<dbReference type="OrthoDB" id="5841748at2759"/>
<dbReference type="CDD" id="cd08022">
    <property type="entry name" value="M28_PSMA_like"/>
    <property type="match status" value="1"/>
</dbReference>
<keyword evidence="6" id="KW-1185">Reference proteome</keyword>
<dbReference type="Pfam" id="PF04253">
    <property type="entry name" value="TFR_dimer"/>
    <property type="match status" value="1"/>
</dbReference>
<dbReference type="InterPro" id="IPR007484">
    <property type="entry name" value="Peptidase_M28"/>
</dbReference>
<gene>
    <name evidence="5" type="ORF">CALVIDRAFT_486261</name>
</gene>
<dbReference type="InterPro" id="IPR039373">
    <property type="entry name" value="Peptidase_M28B"/>
</dbReference>
<comment type="similarity">
    <text evidence="1">Belongs to the peptidase M28 family. M28B subfamily.</text>
</comment>
<proteinExistence type="inferred from homology"/>
<organism evidence="5 6">
    <name type="scientific">Calocera viscosa (strain TUFC12733)</name>
    <dbReference type="NCBI Taxonomy" id="1330018"/>
    <lineage>
        <taxon>Eukaryota</taxon>
        <taxon>Fungi</taxon>
        <taxon>Dikarya</taxon>
        <taxon>Basidiomycota</taxon>
        <taxon>Agaricomycotina</taxon>
        <taxon>Dacrymycetes</taxon>
        <taxon>Dacrymycetales</taxon>
        <taxon>Dacrymycetaceae</taxon>
        <taxon>Calocera</taxon>
    </lineage>
</organism>
<dbReference type="STRING" id="1330018.A0A167J2P6"/>
<accession>A0A167J2P6</accession>
<sequence length="764" mass="82508">MYAENVWLHSTIPTNDSAHARSVLLATTPHRAASEGDLITALHVLSHFQAKLDVPVPADPPIFDAGSTDSQSATLGVSKFGSKPSAWIDKYFPVMNEPIKGGQAVEAWKDGELVWAAPLEELPLEGDVGGEFAEFIGPWHGLSKNGSAEGALVYAGYGSPEELAAALSTARAQGVDTTGCIALVQYGKLFRGLKVKAAEEAGCSACIIYSDPVDDNGVLSSVYEEYPAGPARAPTAIQRGSVQYLSLYPGDPTTPNEPAYPNSTRLDGGNIPGIPSLPLSMQNAEKLKEVALQEGVVVKVVNKVDDHVMPIWNVMAAIPGHIADEVVVVGNHRDAWVMGAADPISGSATVHEIVEGFSVLLSKGWKPLRTILFASWDAEEYGLIGSTEWGEDFASWIEDHVVAYLNVDVSAAGSRFHIGASPSLAHLVRSSAERVPHPTDPGRSLWDATKDTGIYTERPGMSALSQEEANRFRDERVAWAEYTAVSALGSGSDYTVFLQHIGVASSDGGFAGVVSDPVYHYHSVYDSVTWMEKFGDPGYHRHAAVAKYLGLSALRISDAIVLPINTTQYAYELSYYLQKVEDVASSGAFEFDFSELRDAITSLQESSIALDSEKAFAEAELIKELKKYMKHHLHHGAGKCLRRRFAGLRNWVKGIFGVKPAAPYGVPKALIRAAKRVRKINKQLMGFERAFISPQGLRHREWYKNVLVAPGIWLGYGATTFPGLTEAFTIDKSSSLAQSEAERLTELISGAAEGLKVKALGCHA</sequence>
<dbReference type="SUPFAM" id="SSF52025">
    <property type="entry name" value="PA domain"/>
    <property type="match status" value="1"/>
</dbReference>
<dbReference type="EMBL" id="KV417303">
    <property type="protein sequence ID" value="KZO93188.1"/>
    <property type="molecule type" value="Genomic_DNA"/>
</dbReference>
<evidence type="ECO:0000313" key="6">
    <source>
        <dbReference type="Proteomes" id="UP000076738"/>
    </source>
</evidence>
<protein>
    <submittedName>
        <fullName evidence="5">Zn-dependent exopeptidase</fullName>
    </submittedName>
</protein>
<reference evidence="5 6" key="1">
    <citation type="journal article" date="2016" name="Mol. Biol. Evol.">
        <title>Comparative Genomics of Early-Diverging Mushroom-Forming Fungi Provides Insights into the Origins of Lignocellulose Decay Capabilities.</title>
        <authorList>
            <person name="Nagy L.G."/>
            <person name="Riley R."/>
            <person name="Tritt A."/>
            <person name="Adam C."/>
            <person name="Daum C."/>
            <person name="Floudas D."/>
            <person name="Sun H."/>
            <person name="Yadav J.S."/>
            <person name="Pangilinan J."/>
            <person name="Larsson K.H."/>
            <person name="Matsuura K."/>
            <person name="Barry K."/>
            <person name="Labutti K."/>
            <person name="Kuo R."/>
            <person name="Ohm R.A."/>
            <person name="Bhattacharya S.S."/>
            <person name="Shirouzu T."/>
            <person name="Yoshinaga Y."/>
            <person name="Martin F.M."/>
            <person name="Grigoriev I.V."/>
            <person name="Hibbett D.S."/>
        </authorList>
    </citation>
    <scope>NUCLEOTIDE SEQUENCE [LARGE SCALE GENOMIC DNA]</scope>
    <source>
        <strain evidence="5 6">TUFC12733</strain>
    </source>
</reference>
<dbReference type="FunFam" id="3.40.630.10:FF:000101">
    <property type="entry name" value="N-acetylated alpha-linked acidic dipeptidase like 1"/>
    <property type="match status" value="1"/>
</dbReference>
<dbReference type="Gene3D" id="1.20.930.40">
    <property type="entry name" value="Transferrin receptor-like, dimerisation domain"/>
    <property type="match status" value="1"/>
</dbReference>
<dbReference type="InterPro" id="IPR007365">
    <property type="entry name" value="TFR-like_dimer_dom"/>
</dbReference>
<dbReference type="InterPro" id="IPR046450">
    <property type="entry name" value="PA_dom_sf"/>
</dbReference>
<dbReference type="InterPro" id="IPR003137">
    <property type="entry name" value="PA_domain"/>
</dbReference>
<name>A0A167J2P6_CALVF</name>
<dbReference type="Pfam" id="PF02225">
    <property type="entry name" value="PA"/>
    <property type="match status" value="1"/>
</dbReference>
<dbReference type="SUPFAM" id="SSF53187">
    <property type="entry name" value="Zn-dependent exopeptidases"/>
    <property type="match status" value="1"/>
</dbReference>
<dbReference type="Gene3D" id="3.50.30.30">
    <property type="match status" value="1"/>
</dbReference>
<evidence type="ECO:0000259" key="4">
    <source>
        <dbReference type="Pfam" id="PF04389"/>
    </source>
</evidence>
<feature type="domain" description="PA" evidence="2">
    <location>
        <begin position="149"/>
        <end position="217"/>
    </location>
</feature>
<feature type="domain" description="Transferrin receptor-like dimerisation" evidence="3">
    <location>
        <begin position="674"/>
        <end position="755"/>
    </location>
</feature>
<feature type="domain" description="Peptidase M28" evidence="4">
    <location>
        <begin position="313"/>
        <end position="444"/>
    </location>
</feature>
<evidence type="ECO:0000256" key="1">
    <source>
        <dbReference type="ARBA" id="ARBA00005634"/>
    </source>
</evidence>
<dbReference type="InterPro" id="IPR036757">
    <property type="entry name" value="TFR-like_dimer_dom_sf"/>
</dbReference>
<dbReference type="Proteomes" id="UP000076738">
    <property type="component" value="Unassembled WGS sequence"/>
</dbReference>
<dbReference type="Pfam" id="PF04389">
    <property type="entry name" value="Peptidase_M28"/>
    <property type="match status" value="1"/>
</dbReference>
<evidence type="ECO:0000259" key="2">
    <source>
        <dbReference type="Pfam" id="PF02225"/>
    </source>
</evidence>
<dbReference type="PANTHER" id="PTHR10404:SF46">
    <property type="entry name" value="VACUOLAR PROTEIN SORTING-ASSOCIATED PROTEIN 70"/>
    <property type="match status" value="1"/>
</dbReference>
<dbReference type="AlphaFoldDB" id="A0A167J2P6"/>